<keyword evidence="2" id="KW-0812">Transmembrane</keyword>
<sequence length="246" mass="28307">MNSQQSEWIKTILALVTFSLLWLLYYVFQNVKTPFSFLVQMLPDLGAGLIVIIVVYFIFTRPGIINNEQNSVLNKKINNISNKLDSLSKEVSFITKNIGCIETVQDAYYEFDWSKLIEPAEQQIDIVVYYYDSWFKENQVSLAKFFSKPNTKLRIILSNPDKNNNIDTIKRFFPEHSETALKEKIKNTRDRAVATLNKAGVPPSCLEVYLYPYPIKNNSKNLSHLAEALLFAAISLVYQSDRSRLG</sequence>
<keyword evidence="2" id="KW-0472">Membrane</keyword>
<dbReference type="RefSeq" id="WP_073595669.1">
    <property type="nucleotide sequence ID" value="NZ_MRCE01000026.1"/>
</dbReference>
<feature type="transmembrane region" description="Helical" evidence="2">
    <location>
        <begin position="34"/>
        <end position="59"/>
    </location>
</feature>
<feature type="transmembrane region" description="Helical" evidence="2">
    <location>
        <begin position="12"/>
        <end position="28"/>
    </location>
</feature>
<evidence type="ECO:0000256" key="2">
    <source>
        <dbReference type="SAM" id="Phobius"/>
    </source>
</evidence>
<dbReference type="AlphaFoldDB" id="A0A1U7IB91"/>
<feature type="coiled-coil region" evidence="1">
    <location>
        <begin position="70"/>
        <end position="97"/>
    </location>
</feature>
<reference evidence="3 4" key="1">
    <citation type="submission" date="2016-11" db="EMBL/GenBank/DDBJ databases">
        <title>Draft Genome Sequences of Nine Cyanobacterial Strains from Diverse Habitats.</title>
        <authorList>
            <person name="Zhu T."/>
            <person name="Hou S."/>
            <person name="Lu X."/>
            <person name="Hess W.R."/>
        </authorList>
    </citation>
    <scope>NUCLEOTIDE SEQUENCE [LARGE SCALE GENOMIC DNA]</scope>
    <source>
        <strain evidence="3 4">IAM M-71</strain>
    </source>
</reference>
<accession>A0A1U7IB91</accession>
<keyword evidence="1" id="KW-0175">Coiled coil</keyword>
<gene>
    <name evidence="3" type="ORF">NIES2119_22130</name>
</gene>
<evidence type="ECO:0000313" key="3">
    <source>
        <dbReference type="EMBL" id="OKH33810.1"/>
    </source>
</evidence>
<organism evidence="3 4">
    <name type="scientific">[Phormidium ambiguum] IAM M-71</name>
    <dbReference type="NCBI Taxonomy" id="454136"/>
    <lineage>
        <taxon>Bacteria</taxon>
        <taxon>Bacillati</taxon>
        <taxon>Cyanobacteriota</taxon>
        <taxon>Cyanophyceae</taxon>
        <taxon>Oscillatoriophycideae</taxon>
        <taxon>Aerosakkonematales</taxon>
        <taxon>Aerosakkonemataceae</taxon>
        <taxon>Floridanema</taxon>
    </lineage>
</organism>
<protein>
    <submittedName>
        <fullName evidence="3">Uncharacterized protein</fullName>
    </submittedName>
</protein>
<evidence type="ECO:0000313" key="4">
    <source>
        <dbReference type="Proteomes" id="UP000185860"/>
    </source>
</evidence>
<proteinExistence type="predicted"/>
<evidence type="ECO:0000256" key="1">
    <source>
        <dbReference type="SAM" id="Coils"/>
    </source>
</evidence>
<dbReference type="OrthoDB" id="9882332at2"/>
<name>A0A1U7IB91_9CYAN</name>
<comment type="caution">
    <text evidence="3">The sequence shown here is derived from an EMBL/GenBank/DDBJ whole genome shotgun (WGS) entry which is preliminary data.</text>
</comment>
<keyword evidence="2" id="KW-1133">Transmembrane helix</keyword>
<dbReference type="EMBL" id="MRCE01000026">
    <property type="protein sequence ID" value="OKH33810.1"/>
    <property type="molecule type" value="Genomic_DNA"/>
</dbReference>
<dbReference type="Proteomes" id="UP000185860">
    <property type="component" value="Unassembled WGS sequence"/>
</dbReference>